<dbReference type="Proteomes" id="UP000774617">
    <property type="component" value="Unassembled WGS sequence"/>
</dbReference>
<dbReference type="PANTHER" id="PTHR37013:SF4">
    <property type="entry name" value="INTEGRAL MEMBRANE PROTEIN"/>
    <property type="match status" value="1"/>
</dbReference>
<sequence length="319" mass="35532">MGLDSGIGPDVKLSVALSYWLVAFYAIAWYNCIELFVVIWRTFRSRGNLYFCSCVVATFGIVIHVLGFILKNFRIYTDSMVTMVMTVAGWICFVTGQSLVLYSRLHLVVHDSRILRTCMTVIICGAIFGHIPIIVVALGANSSMSAAFTLPYSIMEKIQLSIFFVQETFISVLYVVYTLRILRTVQTLRQHEAHSSRLATRKVLHNLIYVNLITTILDITLLSVEYSGHYLVQTGFKPTVYSVKLKLEFAVLNQLVKIVCGSSSSHSGPHGHAGSVLGYHGRTGPDTTVPMAALPLSTLDRRCRKTVEDTEIDQAALPR</sequence>
<gene>
    <name evidence="3" type="ORF">B0J12DRAFT_676564</name>
</gene>
<name>A0ABQ8G026_9PEZI</name>
<feature type="transmembrane region" description="Helical" evidence="1">
    <location>
        <begin position="114"/>
        <end position="140"/>
    </location>
</feature>
<dbReference type="EMBL" id="JAGTJR010000031">
    <property type="protein sequence ID" value="KAH7038981.1"/>
    <property type="molecule type" value="Genomic_DNA"/>
</dbReference>
<evidence type="ECO:0000313" key="3">
    <source>
        <dbReference type="EMBL" id="KAH7038981.1"/>
    </source>
</evidence>
<evidence type="ECO:0000313" key="4">
    <source>
        <dbReference type="Proteomes" id="UP000774617"/>
    </source>
</evidence>
<feature type="transmembrane region" description="Helical" evidence="1">
    <location>
        <begin position="20"/>
        <end position="40"/>
    </location>
</feature>
<feature type="transmembrane region" description="Helical" evidence="1">
    <location>
        <begin position="160"/>
        <end position="182"/>
    </location>
</feature>
<comment type="caution">
    <text evidence="3">The sequence shown here is derived from an EMBL/GenBank/DDBJ whole genome shotgun (WGS) entry which is preliminary data.</text>
</comment>
<keyword evidence="1" id="KW-0812">Transmembrane</keyword>
<dbReference type="InterPro" id="IPR056120">
    <property type="entry name" value="DUF7703"/>
</dbReference>
<dbReference type="PANTHER" id="PTHR37013">
    <property type="entry name" value="INTEGRAL MEMBRANE PROTEIN (AFU_ORTHOLOGUE AFUA_1G05950)-RELATED"/>
    <property type="match status" value="1"/>
</dbReference>
<feature type="transmembrane region" description="Helical" evidence="1">
    <location>
        <begin position="82"/>
        <end position="102"/>
    </location>
</feature>
<accession>A0ABQ8G026</accession>
<keyword evidence="4" id="KW-1185">Reference proteome</keyword>
<dbReference type="Pfam" id="PF24802">
    <property type="entry name" value="DUF7703"/>
    <property type="match status" value="1"/>
</dbReference>
<keyword evidence="1" id="KW-1133">Transmembrane helix</keyword>
<evidence type="ECO:0000256" key="1">
    <source>
        <dbReference type="SAM" id="Phobius"/>
    </source>
</evidence>
<feature type="transmembrane region" description="Helical" evidence="1">
    <location>
        <begin position="203"/>
        <end position="224"/>
    </location>
</feature>
<organism evidence="3 4">
    <name type="scientific">Macrophomina phaseolina</name>
    <dbReference type="NCBI Taxonomy" id="35725"/>
    <lineage>
        <taxon>Eukaryota</taxon>
        <taxon>Fungi</taxon>
        <taxon>Dikarya</taxon>
        <taxon>Ascomycota</taxon>
        <taxon>Pezizomycotina</taxon>
        <taxon>Dothideomycetes</taxon>
        <taxon>Dothideomycetes incertae sedis</taxon>
        <taxon>Botryosphaeriales</taxon>
        <taxon>Botryosphaeriaceae</taxon>
        <taxon>Macrophomina</taxon>
    </lineage>
</organism>
<evidence type="ECO:0000259" key="2">
    <source>
        <dbReference type="Pfam" id="PF24802"/>
    </source>
</evidence>
<reference evidence="3 4" key="1">
    <citation type="journal article" date="2021" name="Nat. Commun.">
        <title>Genetic determinants of endophytism in the Arabidopsis root mycobiome.</title>
        <authorList>
            <person name="Mesny F."/>
            <person name="Miyauchi S."/>
            <person name="Thiergart T."/>
            <person name="Pickel B."/>
            <person name="Atanasova L."/>
            <person name="Karlsson M."/>
            <person name="Huettel B."/>
            <person name="Barry K.W."/>
            <person name="Haridas S."/>
            <person name="Chen C."/>
            <person name="Bauer D."/>
            <person name="Andreopoulos W."/>
            <person name="Pangilinan J."/>
            <person name="LaButti K."/>
            <person name="Riley R."/>
            <person name="Lipzen A."/>
            <person name="Clum A."/>
            <person name="Drula E."/>
            <person name="Henrissat B."/>
            <person name="Kohler A."/>
            <person name="Grigoriev I.V."/>
            <person name="Martin F.M."/>
            <person name="Hacquard S."/>
        </authorList>
    </citation>
    <scope>NUCLEOTIDE SEQUENCE [LARGE SCALE GENOMIC DNA]</scope>
    <source>
        <strain evidence="3 4">MPI-SDFR-AT-0080</strain>
    </source>
</reference>
<proteinExistence type="predicted"/>
<keyword evidence="1" id="KW-0472">Membrane</keyword>
<feature type="domain" description="DUF7703" evidence="2">
    <location>
        <begin position="14"/>
        <end position="269"/>
    </location>
</feature>
<feature type="transmembrane region" description="Helical" evidence="1">
    <location>
        <begin position="47"/>
        <end position="70"/>
    </location>
</feature>
<protein>
    <submittedName>
        <fullName evidence="3">Integral membrane protein</fullName>
    </submittedName>
</protein>